<dbReference type="Pfam" id="PF01541">
    <property type="entry name" value="GIY-YIG"/>
    <property type="match status" value="1"/>
</dbReference>
<keyword evidence="4" id="KW-1185">Reference proteome</keyword>
<protein>
    <submittedName>
        <fullName evidence="3">Putative endonuclease</fullName>
    </submittedName>
</protein>
<dbReference type="EMBL" id="JACHIP010000003">
    <property type="protein sequence ID" value="MBB5057775.1"/>
    <property type="molecule type" value="Genomic_DNA"/>
</dbReference>
<evidence type="ECO:0000313" key="3">
    <source>
        <dbReference type="EMBL" id="MBB5057775.1"/>
    </source>
</evidence>
<comment type="caution">
    <text evidence="3">The sequence shown here is derived from an EMBL/GenBank/DDBJ whole genome shotgun (WGS) entry which is preliminary data.</text>
</comment>
<comment type="similarity">
    <text evidence="1">Belongs to the UPF0213 family.</text>
</comment>
<dbReference type="GO" id="GO:0004519">
    <property type="term" value="F:endonuclease activity"/>
    <property type="evidence" value="ECO:0007669"/>
    <property type="project" value="UniProtKB-KW"/>
</dbReference>
<keyword evidence="3" id="KW-0378">Hydrolase</keyword>
<dbReference type="Proteomes" id="UP000540989">
    <property type="component" value="Unassembled WGS sequence"/>
</dbReference>
<dbReference type="AlphaFoldDB" id="A0A7W7ZD89"/>
<dbReference type="PROSITE" id="PS50164">
    <property type="entry name" value="GIY_YIG"/>
    <property type="match status" value="1"/>
</dbReference>
<dbReference type="SUPFAM" id="SSF82771">
    <property type="entry name" value="GIY-YIG endonuclease"/>
    <property type="match status" value="1"/>
</dbReference>
<evidence type="ECO:0000313" key="4">
    <source>
        <dbReference type="Proteomes" id="UP000540989"/>
    </source>
</evidence>
<feature type="domain" description="GIY-YIG" evidence="2">
    <location>
        <begin position="2"/>
        <end position="77"/>
    </location>
</feature>
<dbReference type="InterPro" id="IPR035901">
    <property type="entry name" value="GIY-YIG_endonuc_sf"/>
</dbReference>
<sequence>MPEGHVYILGSETGTLYTGVTSDFDKRLWEHRNGIKSTFATKYGCKRVLLHEEFTDIRSAISREKEIKGWTRAKKLALIAQTNPEFKDLCPQHHWQMLPPQQAIADQK</sequence>
<dbReference type="InterPro" id="IPR000305">
    <property type="entry name" value="GIY-YIG_endonuc"/>
</dbReference>
<evidence type="ECO:0000256" key="1">
    <source>
        <dbReference type="ARBA" id="ARBA00007435"/>
    </source>
</evidence>
<dbReference type="PANTHER" id="PTHR34477:SF5">
    <property type="entry name" value="BSL5627 PROTEIN"/>
    <property type="match status" value="1"/>
</dbReference>
<dbReference type="Gene3D" id="3.40.1440.10">
    <property type="entry name" value="GIY-YIG endonuclease"/>
    <property type="match status" value="1"/>
</dbReference>
<keyword evidence="3" id="KW-0255">Endonuclease</keyword>
<reference evidence="3 4" key="1">
    <citation type="submission" date="2020-08" db="EMBL/GenBank/DDBJ databases">
        <title>Genomic Encyclopedia of Type Strains, Phase IV (KMG-V): Genome sequencing to study the core and pangenomes of soil and plant-associated prokaryotes.</title>
        <authorList>
            <person name="Whitman W."/>
        </authorList>
    </citation>
    <scope>NUCLEOTIDE SEQUENCE [LARGE SCALE GENOMIC DNA]</scope>
    <source>
        <strain evidence="3 4">M8UP14</strain>
    </source>
</reference>
<evidence type="ECO:0000259" key="2">
    <source>
        <dbReference type="PROSITE" id="PS50164"/>
    </source>
</evidence>
<name>A0A7W7ZD89_9BACT</name>
<proteinExistence type="inferred from homology"/>
<dbReference type="CDD" id="cd10448">
    <property type="entry name" value="GIY-YIG_unchar_3"/>
    <property type="match status" value="1"/>
</dbReference>
<dbReference type="PANTHER" id="PTHR34477">
    <property type="entry name" value="UPF0213 PROTEIN YHBQ"/>
    <property type="match status" value="1"/>
</dbReference>
<dbReference type="InterPro" id="IPR050190">
    <property type="entry name" value="UPF0213_domain"/>
</dbReference>
<organism evidence="3 4">
    <name type="scientific">Granulicella aggregans</name>
    <dbReference type="NCBI Taxonomy" id="474949"/>
    <lineage>
        <taxon>Bacteria</taxon>
        <taxon>Pseudomonadati</taxon>
        <taxon>Acidobacteriota</taxon>
        <taxon>Terriglobia</taxon>
        <taxon>Terriglobales</taxon>
        <taxon>Acidobacteriaceae</taxon>
        <taxon>Granulicella</taxon>
    </lineage>
</organism>
<keyword evidence="3" id="KW-0540">Nuclease</keyword>
<dbReference type="RefSeq" id="WP_184216891.1">
    <property type="nucleotide sequence ID" value="NZ_JACHIP010000003.1"/>
</dbReference>
<accession>A0A7W7ZD89</accession>
<gene>
    <name evidence="3" type="ORF">HDF16_002481</name>
</gene>